<dbReference type="RefSeq" id="WP_218390328.1">
    <property type="nucleotide sequence ID" value="NZ_JAHUZE010000001.1"/>
</dbReference>
<dbReference type="Proteomes" id="UP000756530">
    <property type="component" value="Unassembled WGS sequence"/>
</dbReference>
<keyword evidence="2" id="KW-0732">Signal</keyword>
<keyword evidence="4" id="KW-1185">Reference proteome</keyword>
<gene>
    <name evidence="3" type="ORF">KJP28_00780</name>
</gene>
<comment type="caution">
    <text evidence="3">The sequence shown here is derived from an EMBL/GenBank/DDBJ whole genome shotgun (WGS) entry which is preliminary data.</text>
</comment>
<evidence type="ECO:0000313" key="3">
    <source>
        <dbReference type="EMBL" id="MBV7377441.1"/>
    </source>
</evidence>
<feature type="chain" id="PRO_5045562444" description="EF hand" evidence="2">
    <location>
        <begin position="29"/>
        <end position="144"/>
    </location>
</feature>
<sequence length="144" mass="14897">MDMRPNRTFRMLPLAFGVMLTTAGIAQAQAMSFAGIDTDSDGMLSEVELEAAFGANAALAMQQYDLDRDGMVAIEEASRVASRGTVGAESGLAAMPETAKVDGEDIPDELMTAKEAIDAAEARQAEVGASGAVEAVSDTEMSGS</sequence>
<dbReference type="EMBL" id="JAHUZE010000001">
    <property type="protein sequence ID" value="MBV7377441.1"/>
    <property type="molecule type" value="Genomic_DNA"/>
</dbReference>
<accession>A0ABS6SYS1</accession>
<proteinExistence type="predicted"/>
<organism evidence="3 4">
    <name type="scientific">Maritimibacter dapengensis</name>
    <dbReference type="NCBI Taxonomy" id="2836868"/>
    <lineage>
        <taxon>Bacteria</taxon>
        <taxon>Pseudomonadati</taxon>
        <taxon>Pseudomonadota</taxon>
        <taxon>Alphaproteobacteria</taxon>
        <taxon>Rhodobacterales</taxon>
        <taxon>Roseobacteraceae</taxon>
        <taxon>Maritimibacter</taxon>
    </lineage>
</organism>
<reference evidence="3 4" key="1">
    <citation type="submission" date="2021-05" db="EMBL/GenBank/DDBJ databases">
        <title>Culturable bacteria isolated from Daya Bay.</title>
        <authorList>
            <person name="Zheng W."/>
            <person name="Yu S."/>
            <person name="Huang Y."/>
        </authorList>
    </citation>
    <scope>NUCLEOTIDE SEQUENCE [LARGE SCALE GENOMIC DNA]</scope>
    <source>
        <strain evidence="3 4">DP4N28-5</strain>
    </source>
</reference>
<name>A0ABS6SYS1_9RHOB</name>
<evidence type="ECO:0000256" key="2">
    <source>
        <dbReference type="SAM" id="SignalP"/>
    </source>
</evidence>
<feature type="signal peptide" evidence="2">
    <location>
        <begin position="1"/>
        <end position="28"/>
    </location>
</feature>
<feature type="region of interest" description="Disordered" evidence="1">
    <location>
        <begin position="125"/>
        <end position="144"/>
    </location>
</feature>
<evidence type="ECO:0000313" key="4">
    <source>
        <dbReference type="Proteomes" id="UP000756530"/>
    </source>
</evidence>
<dbReference type="PROSITE" id="PS00018">
    <property type="entry name" value="EF_HAND_1"/>
    <property type="match status" value="1"/>
</dbReference>
<protein>
    <recommendedName>
        <fullName evidence="5">EF hand</fullName>
    </recommendedName>
</protein>
<dbReference type="InterPro" id="IPR018247">
    <property type="entry name" value="EF_Hand_1_Ca_BS"/>
</dbReference>
<evidence type="ECO:0008006" key="5">
    <source>
        <dbReference type="Google" id="ProtNLM"/>
    </source>
</evidence>
<feature type="compositionally biased region" description="Low complexity" evidence="1">
    <location>
        <begin position="125"/>
        <end position="136"/>
    </location>
</feature>
<evidence type="ECO:0000256" key="1">
    <source>
        <dbReference type="SAM" id="MobiDB-lite"/>
    </source>
</evidence>